<gene>
    <name evidence="1" type="ORF">A2803_01590</name>
</gene>
<protein>
    <submittedName>
        <fullName evidence="1">Uncharacterized protein</fullName>
    </submittedName>
</protein>
<name>A0A1F7YW59_9BACT</name>
<evidence type="ECO:0000313" key="1">
    <source>
        <dbReference type="EMBL" id="OGM31149.1"/>
    </source>
</evidence>
<sequence length="89" mass="10244">MRLENEADIAFSQVFSGLWRAATGEQARSCVDSRFYETYMKGLKADTDEQIRKGKINSASLELRNQIYMGLREFPNFPHEPSPEVVKKN</sequence>
<comment type="caution">
    <text evidence="1">The sequence shown here is derived from an EMBL/GenBank/DDBJ whole genome shotgun (WGS) entry which is preliminary data.</text>
</comment>
<evidence type="ECO:0000313" key="2">
    <source>
        <dbReference type="Proteomes" id="UP000178870"/>
    </source>
</evidence>
<reference evidence="1 2" key="1">
    <citation type="journal article" date="2016" name="Nat. Commun.">
        <title>Thousands of microbial genomes shed light on interconnected biogeochemical processes in an aquifer system.</title>
        <authorList>
            <person name="Anantharaman K."/>
            <person name="Brown C.T."/>
            <person name="Hug L.A."/>
            <person name="Sharon I."/>
            <person name="Castelle C.J."/>
            <person name="Probst A.J."/>
            <person name="Thomas B.C."/>
            <person name="Singh A."/>
            <person name="Wilkins M.J."/>
            <person name="Karaoz U."/>
            <person name="Brodie E.L."/>
            <person name="Williams K.H."/>
            <person name="Hubbard S.S."/>
            <person name="Banfield J.F."/>
        </authorList>
    </citation>
    <scope>NUCLEOTIDE SEQUENCE [LARGE SCALE GENOMIC DNA]</scope>
</reference>
<organism evidence="1 2">
    <name type="scientific">Candidatus Woesebacteria bacterium RIFCSPHIGHO2_01_FULL_44_21</name>
    <dbReference type="NCBI Taxonomy" id="1802503"/>
    <lineage>
        <taxon>Bacteria</taxon>
        <taxon>Candidatus Woeseibacteriota</taxon>
    </lineage>
</organism>
<dbReference type="AlphaFoldDB" id="A0A1F7YW59"/>
<accession>A0A1F7YW59</accession>
<proteinExistence type="predicted"/>
<dbReference type="Proteomes" id="UP000178870">
    <property type="component" value="Unassembled WGS sequence"/>
</dbReference>
<dbReference type="EMBL" id="MGGP01000029">
    <property type="protein sequence ID" value="OGM31149.1"/>
    <property type="molecule type" value="Genomic_DNA"/>
</dbReference>